<dbReference type="EMBL" id="MT141528">
    <property type="protein sequence ID" value="QJA64852.1"/>
    <property type="molecule type" value="Genomic_DNA"/>
</dbReference>
<sequence>MGVDNMPISKITAIKQFMGENKPITMEELKNLIQNDRAGYEWMAQECAKQLGETLETK</sequence>
<accession>A0A6M3KE65</accession>
<dbReference type="AlphaFoldDB" id="A0A6M3KE65"/>
<protein>
    <submittedName>
        <fullName evidence="2">Uncharacterized protein</fullName>
    </submittedName>
</protein>
<dbReference type="EMBL" id="MT142413">
    <property type="protein sequence ID" value="QJA80247.1"/>
    <property type="molecule type" value="Genomic_DNA"/>
</dbReference>
<proteinExistence type="predicted"/>
<evidence type="ECO:0000313" key="1">
    <source>
        <dbReference type="EMBL" id="QJA64852.1"/>
    </source>
</evidence>
<organism evidence="2">
    <name type="scientific">viral metagenome</name>
    <dbReference type="NCBI Taxonomy" id="1070528"/>
    <lineage>
        <taxon>unclassified sequences</taxon>
        <taxon>metagenomes</taxon>
        <taxon>organismal metagenomes</taxon>
    </lineage>
</organism>
<evidence type="ECO:0000313" key="2">
    <source>
        <dbReference type="EMBL" id="QJA80247.1"/>
    </source>
</evidence>
<gene>
    <name evidence="2" type="ORF">MM415A00757_0016</name>
    <name evidence="1" type="ORF">MM415B00458_0003</name>
</gene>
<name>A0A6M3KE65_9ZZZZ</name>
<reference evidence="2" key="1">
    <citation type="submission" date="2020-03" db="EMBL/GenBank/DDBJ databases">
        <title>The deep terrestrial virosphere.</title>
        <authorList>
            <person name="Holmfeldt K."/>
            <person name="Nilsson E."/>
            <person name="Simone D."/>
            <person name="Lopez-Fernandez M."/>
            <person name="Wu X."/>
            <person name="de Brujin I."/>
            <person name="Lundin D."/>
            <person name="Andersson A."/>
            <person name="Bertilsson S."/>
            <person name="Dopson M."/>
        </authorList>
    </citation>
    <scope>NUCLEOTIDE SEQUENCE</scope>
    <source>
        <strain evidence="2">MM415A00757</strain>
        <strain evidence="1">MM415B00458</strain>
    </source>
</reference>